<protein>
    <submittedName>
        <fullName evidence="5">LacI family DNA-binding transcriptional regulator</fullName>
    </submittedName>
</protein>
<dbReference type="Gene3D" id="1.10.260.40">
    <property type="entry name" value="lambda repressor-like DNA-binding domains"/>
    <property type="match status" value="1"/>
</dbReference>
<dbReference type="InterPro" id="IPR028082">
    <property type="entry name" value="Peripla_BP_I"/>
</dbReference>
<dbReference type="CDD" id="cd01392">
    <property type="entry name" value="HTH_LacI"/>
    <property type="match status" value="1"/>
</dbReference>
<accession>A0A9D1YVT6</accession>
<dbReference type="Gene3D" id="3.40.50.2300">
    <property type="match status" value="2"/>
</dbReference>
<keyword evidence="3" id="KW-0804">Transcription</keyword>
<dbReference type="PROSITE" id="PS50932">
    <property type="entry name" value="HTH_LACI_2"/>
    <property type="match status" value="1"/>
</dbReference>
<gene>
    <name evidence="5" type="ORF">H9830_10865</name>
</gene>
<dbReference type="GO" id="GO:0003700">
    <property type="term" value="F:DNA-binding transcription factor activity"/>
    <property type="evidence" value="ECO:0007669"/>
    <property type="project" value="TreeGrafter"/>
</dbReference>
<evidence type="ECO:0000256" key="2">
    <source>
        <dbReference type="ARBA" id="ARBA00023125"/>
    </source>
</evidence>
<dbReference type="GO" id="GO:0000976">
    <property type="term" value="F:transcription cis-regulatory region binding"/>
    <property type="evidence" value="ECO:0007669"/>
    <property type="project" value="TreeGrafter"/>
</dbReference>
<dbReference type="InterPro" id="IPR046335">
    <property type="entry name" value="LacI/GalR-like_sensor"/>
</dbReference>
<sequence>MNRPLKGRGADKVTRRSTNSVTLDDVAAHAGVSPQTVSRVIRMPDLVSPSTLETVQRSIAETGYVPNLAASNLASNRSMTVAALVPAVSYSVFADTIHGLDAVLSPKGYHLFIGSTEYDREREEGLIRAFLGRRPDGIVVVGTEHTPAARALLKGSNVPVVETWNWTEDPIDSLVGFSNRDASAALVDFAHERGYRHPAFGGWLTGRDSRAYERRIAFEQRVAELFPGESIRVVDAGTQGISIEAGRALLERTLHEYPETDVLMCASDIFATGALLEAESRGIDVPGQLAICGFGDFELSRHLSTPLTTVTTPNLEIGRRAGEVLLQRMLGESSEPTTLDLSFQLAARDSA</sequence>
<feature type="domain" description="HTH lacI-type" evidence="4">
    <location>
        <begin position="21"/>
        <end position="75"/>
    </location>
</feature>
<dbReference type="InterPro" id="IPR010982">
    <property type="entry name" value="Lambda_DNA-bd_dom_sf"/>
</dbReference>
<evidence type="ECO:0000313" key="6">
    <source>
        <dbReference type="Proteomes" id="UP000824005"/>
    </source>
</evidence>
<keyword evidence="2 5" id="KW-0238">DNA-binding</keyword>
<dbReference type="Pfam" id="PF00356">
    <property type="entry name" value="LacI"/>
    <property type="match status" value="1"/>
</dbReference>
<dbReference type="PANTHER" id="PTHR30146">
    <property type="entry name" value="LACI-RELATED TRANSCRIPTIONAL REPRESSOR"/>
    <property type="match status" value="1"/>
</dbReference>
<dbReference type="InterPro" id="IPR000843">
    <property type="entry name" value="HTH_LacI"/>
</dbReference>
<evidence type="ECO:0000259" key="4">
    <source>
        <dbReference type="PROSITE" id="PS50932"/>
    </source>
</evidence>
<dbReference type="PROSITE" id="PS00356">
    <property type="entry name" value="HTH_LACI_1"/>
    <property type="match status" value="1"/>
</dbReference>
<dbReference type="CDD" id="cd01575">
    <property type="entry name" value="PBP1_GntR"/>
    <property type="match status" value="1"/>
</dbReference>
<evidence type="ECO:0000256" key="3">
    <source>
        <dbReference type="ARBA" id="ARBA00023163"/>
    </source>
</evidence>
<proteinExistence type="predicted"/>
<keyword evidence="1" id="KW-0805">Transcription regulation</keyword>
<dbReference type="Proteomes" id="UP000824005">
    <property type="component" value="Unassembled WGS sequence"/>
</dbReference>
<reference evidence="5" key="2">
    <citation type="submission" date="2021-04" db="EMBL/GenBank/DDBJ databases">
        <authorList>
            <person name="Gilroy R."/>
        </authorList>
    </citation>
    <scope>NUCLEOTIDE SEQUENCE</scope>
    <source>
        <strain evidence="5">ChiGjej1B1-98</strain>
    </source>
</reference>
<dbReference type="AlphaFoldDB" id="A0A9D1YVT6"/>
<dbReference type="SUPFAM" id="SSF47413">
    <property type="entry name" value="lambda repressor-like DNA-binding domains"/>
    <property type="match status" value="1"/>
</dbReference>
<dbReference type="PANTHER" id="PTHR30146:SF33">
    <property type="entry name" value="TRANSCRIPTIONAL REGULATOR"/>
    <property type="match status" value="1"/>
</dbReference>
<dbReference type="EMBL" id="DXDC01000326">
    <property type="protein sequence ID" value="HIY66764.1"/>
    <property type="molecule type" value="Genomic_DNA"/>
</dbReference>
<dbReference type="SUPFAM" id="SSF53822">
    <property type="entry name" value="Periplasmic binding protein-like I"/>
    <property type="match status" value="1"/>
</dbReference>
<reference evidence="5" key="1">
    <citation type="journal article" date="2021" name="PeerJ">
        <title>Extensive microbial diversity within the chicken gut microbiome revealed by metagenomics and culture.</title>
        <authorList>
            <person name="Gilroy R."/>
            <person name="Ravi A."/>
            <person name="Getino M."/>
            <person name="Pursley I."/>
            <person name="Horton D.L."/>
            <person name="Alikhan N.F."/>
            <person name="Baker D."/>
            <person name="Gharbi K."/>
            <person name="Hall N."/>
            <person name="Watson M."/>
            <person name="Adriaenssens E.M."/>
            <person name="Foster-Nyarko E."/>
            <person name="Jarju S."/>
            <person name="Secka A."/>
            <person name="Antonio M."/>
            <person name="Oren A."/>
            <person name="Chaudhuri R.R."/>
            <person name="La Ragione R."/>
            <person name="Hildebrand F."/>
            <person name="Pallen M.J."/>
        </authorList>
    </citation>
    <scope>NUCLEOTIDE SEQUENCE</scope>
    <source>
        <strain evidence="5">ChiGjej1B1-98</strain>
    </source>
</reference>
<dbReference type="Pfam" id="PF13377">
    <property type="entry name" value="Peripla_BP_3"/>
    <property type="match status" value="1"/>
</dbReference>
<organism evidence="5 6">
    <name type="scientific">Candidatus Agrococcus pullicola</name>
    <dbReference type="NCBI Taxonomy" id="2838429"/>
    <lineage>
        <taxon>Bacteria</taxon>
        <taxon>Bacillati</taxon>
        <taxon>Actinomycetota</taxon>
        <taxon>Actinomycetes</taxon>
        <taxon>Micrococcales</taxon>
        <taxon>Microbacteriaceae</taxon>
        <taxon>Agrococcus</taxon>
    </lineage>
</organism>
<evidence type="ECO:0000256" key="1">
    <source>
        <dbReference type="ARBA" id="ARBA00023015"/>
    </source>
</evidence>
<evidence type="ECO:0000313" key="5">
    <source>
        <dbReference type="EMBL" id="HIY66764.1"/>
    </source>
</evidence>
<name>A0A9D1YVT6_9MICO</name>
<dbReference type="SMART" id="SM00354">
    <property type="entry name" value="HTH_LACI"/>
    <property type="match status" value="1"/>
</dbReference>
<comment type="caution">
    <text evidence="5">The sequence shown here is derived from an EMBL/GenBank/DDBJ whole genome shotgun (WGS) entry which is preliminary data.</text>
</comment>